<dbReference type="Proteomes" id="UP000233597">
    <property type="component" value="Unassembled WGS sequence"/>
</dbReference>
<accession>A0A2N3KV66</accession>
<feature type="transmembrane region" description="Helical" evidence="1">
    <location>
        <begin position="38"/>
        <end position="58"/>
    </location>
</feature>
<gene>
    <name evidence="2" type="ORF">COO20_10025</name>
</gene>
<keyword evidence="1" id="KW-1133">Transmembrane helix</keyword>
<reference evidence="2 3" key="1">
    <citation type="submission" date="2017-09" db="EMBL/GenBank/DDBJ databases">
        <title>Biodiversity and function of Thalassospira species in the particle-attached aromatic-hydrocarbon-degrading consortia from the surface seawater of the South China Sea.</title>
        <authorList>
            <person name="Dong C."/>
            <person name="Liu R."/>
            <person name="Shao Z."/>
        </authorList>
    </citation>
    <scope>NUCLEOTIDE SEQUENCE [LARGE SCALE GENOMIC DNA]</scope>
    <source>
        <strain evidence="2 3">CSC1P2</strain>
    </source>
</reference>
<evidence type="ECO:0000313" key="2">
    <source>
        <dbReference type="EMBL" id="PKR54455.1"/>
    </source>
</evidence>
<sequence>MQQVGVYPRHKSVCRDATQNFDCVSRAYWQFPGFGCGWFLVVSAGFVWAVFTLIEILAQ</sequence>
<protein>
    <submittedName>
        <fullName evidence="2">Uncharacterized protein</fullName>
    </submittedName>
</protein>
<comment type="caution">
    <text evidence="2">The sequence shown here is derived from an EMBL/GenBank/DDBJ whole genome shotgun (WGS) entry which is preliminary data.</text>
</comment>
<name>A0A2N3KV66_9PROT</name>
<keyword evidence="1" id="KW-0812">Transmembrane</keyword>
<proteinExistence type="predicted"/>
<dbReference type="EMBL" id="NWTK01000005">
    <property type="protein sequence ID" value="PKR54455.1"/>
    <property type="molecule type" value="Genomic_DNA"/>
</dbReference>
<evidence type="ECO:0000256" key="1">
    <source>
        <dbReference type="SAM" id="Phobius"/>
    </source>
</evidence>
<organism evidence="2 3">
    <name type="scientific">Thalassospira marina</name>
    <dbReference type="NCBI Taxonomy" id="2048283"/>
    <lineage>
        <taxon>Bacteria</taxon>
        <taxon>Pseudomonadati</taxon>
        <taxon>Pseudomonadota</taxon>
        <taxon>Alphaproteobacteria</taxon>
        <taxon>Rhodospirillales</taxon>
        <taxon>Thalassospiraceae</taxon>
        <taxon>Thalassospira</taxon>
    </lineage>
</organism>
<keyword evidence="1" id="KW-0472">Membrane</keyword>
<dbReference type="AlphaFoldDB" id="A0A2N3KV66"/>
<evidence type="ECO:0000313" key="3">
    <source>
        <dbReference type="Proteomes" id="UP000233597"/>
    </source>
</evidence>